<organism evidence="1 2">
    <name type="scientific">Syntrophomonas zehnderi OL-4</name>
    <dbReference type="NCBI Taxonomy" id="690567"/>
    <lineage>
        <taxon>Bacteria</taxon>
        <taxon>Bacillati</taxon>
        <taxon>Bacillota</taxon>
        <taxon>Clostridia</taxon>
        <taxon>Eubacteriales</taxon>
        <taxon>Syntrophomonadaceae</taxon>
        <taxon>Syntrophomonas</taxon>
    </lineage>
</organism>
<reference evidence="1 2" key="1">
    <citation type="submission" date="2015-03" db="EMBL/GenBank/DDBJ databases">
        <authorList>
            <person name="Murphy D."/>
        </authorList>
    </citation>
    <scope>NUCLEOTIDE SEQUENCE [LARGE SCALE GENOMIC DNA]</scope>
    <source>
        <strain evidence="1 2">OL-4</strain>
    </source>
</reference>
<sequence length="147" mass="17264">MSLPTRFQLSFIKQEQHLMLPRTSSIILTQNLYDILFQYVITPEKEEKLNYFINLLETHIKSKAQAPFSMPLSELDFLDEGLEELRLLNWAEIPVAVFQISLDACLDKESYDDEIDKICALLENLMIIKHYKNSDLVYVYPADLVRY</sequence>
<evidence type="ECO:0000313" key="1">
    <source>
        <dbReference type="EMBL" id="CFX22915.1"/>
    </source>
</evidence>
<name>A0A0E3W2V1_9FIRM</name>
<dbReference type="OrthoDB" id="2082431at2"/>
<dbReference type="Proteomes" id="UP000045545">
    <property type="component" value="Unassembled WGS sequence"/>
</dbReference>
<gene>
    <name evidence="1" type="ORF">16</name>
</gene>
<accession>A0A0E3W2V1</accession>
<dbReference type="AlphaFoldDB" id="A0A0E3W2V1"/>
<protein>
    <submittedName>
        <fullName evidence="1">Uncharacterized</fullName>
    </submittedName>
</protein>
<dbReference type="RefSeq" id="WP_046496120.1">
    <property type="nucleotide sequence ID" value="NZ_CGIH01000011.1"/>
</dbReference>
<dbReference type="EMBL" id="CGIH01000011">
    <property type="protein sequence ID" value="CFX22915.1"/>
    <property type="molecule type" value="Genomic_DNA"/>
</dbReference>
<keyword evidence="2" id="KW-1185">Reference proteome</keyword>
<evidence type="ECO:0000313" key="2">
    <source>
        <dbReference type="Proteomes" id="UP000045545"/>
    </source>
</evidence>
<proteinExistence type="predicted"/>